<dbReference type="InterPro" id="IPR036388">
    <property type="entry name" value="WH-like_DNA-bd_sf"/>
</dbReference>
<dbReference type="InterPro" id="IPR036390">
    <property type="entry name" value="WH_DNA-bd_sf"/>
</dbReference>
<dbReference type="Pfam" id="PF03466">
    <property type="entry name" value="LysR_substrate"/>
    <property type="match status" value="1"/>
</dbReference>
<dbReference type="InterPro" id="IPR000847">
    <property type="entry name" value="LysR_HTH_N"/>
</dbReference>
<dbReference type="EMBL" id="JTJZ01000014">
    <property type="protein sequence ID" value="KHS53669.1"/>
    <property type="molecule type" value="Genomic_DNA"/>
</dbReference>
<keyword evidence="7" id="KW-1185">Reference proteome</keyword>
<dbReference type="GO" id="GO:0032993">
    <property type="term" value="C:protein-DNA complex"/>
    <property type="evidence" value="ECO:0007669"/>
    <property type="project" value="TreeGrafter"/>
</dbReference>
<keyword evidence="3" id="KW-0238">DNA-binding</keyword>
<dbReference type="GO" id="GO:0003677">
    <property type="term" value="F:DNA binding"/>
    <property type="evidence" value="ECO:0007669"/>
    <property type="project" value="UniProtKB-KW"/>
</dbReference>
<dbReference type="SUPFAM" id="SSF53850">
    <property type="entry name" value="Periplasmic binding protein-like II"/>
    <property type="match status" value="1"/>
</dbReference>
<dbReference type="SUPFAM" id="SSF46785">
    <property type="entry name" value="Winged helix' DNA-binding domain"/>
    <property type="match status" value="1"/>
</dbReference>
<dbReference type="Pfam" id="PF00126">
    <property type="entry name" value="HTH_1"/>
    <property type="match status" value="1"/>
</dbReference>
<evidence type="ECO:0000313" key="6">
    <source>
        <dbReference type="EMBL" id="KHS53669.1"/>
    </source>
</evidence>
<evidence type="ECO:0000313" key="7">
    <source>
        <dbReference type="Proteomes" id="UP000031488"/>
    </source>
</evidence>
<dbReference type="Proteomes" id="UP000031488">
    <property type="component" value="Unassembled WGS sequence"/>
</dbReference>
<dbReference type="PATRIC" id="fig|1703.6.peg.627"/>
<keyword evidence="4" id="KW-0804">Transcription</keyword>
<reference evidence="6 7" key="1">
    <citation type="submission" date="2014-11" db="EMBL/GenBank/DDBJ databases">
        <title>Draft Genome Sequence of Brevibacterium linens AE038-8.</title>
        <authorList>
            <person name="Maizel D."/>
            <person name="Utturkar S.M."/>
            <person name="Brown S.D."/>
            <person name="Ferrero M."/>
            <person name="Rosen B.P."/>
        </authorList>
    </citation>
    <scope>NUCLEOTIDE SEQUENCE [LARGE SCALE GENOMIC DNA]</scope>
    <source>
        <strain evidence="6 7">AE038-8</strain>
    </source>
</reference>
<dbReference type="GO" id="GO:0003700">
    <property type="term" value="F:DNA-binding transcription factor activity"/>
    <property type="evidence" value="ECO:0007669"/>
    <property type="project" value="InterPro"/>
</dbReference>
<protein>
    <submittedName>
        <fullName evidence="6">Transcriptional regulator, LysR family</fullName>
    </submittedName>
</protein>
<name>A0A0B9AS22_BRELN</name>
<evidence type="ECO:0000256" key="3">
    <source>
        <dbReference type="ARBA" id="ARBA00023125"/>
    </source>
</evidence>
<comment type="similarity">
    <text evidence="1">Belongs to the LysR transcriptional regulatory family.</text>
</comment>
<dbReference type="Gene3D" id="1.10.10.10">
    <property type="entry name" value="Winged helix-like DNA-binding domain superfamily/Winged helix DNA-binding domain"/>
    <property type="match status" value="1"/>
</dbReference>
<accession>A0A0B9AS22</accession>
<dbReference type="PANTHER" id="PTHR30346">
    <property type="entry name" value="TRANSCRIPTIONAL DUAL REGULATOR HCAR-RELATED"/>
    <property type="match status" value="1"/>
</dbReference>
<organism evidence="6 7">
    <name type="scientific">Brevibacterium linens</name>
    <dbReference type="NCBI Taxonomy" id="1703"/>
    <lineage>
        <taxon>Bacteria</taxon>
        <taxon>Bacillati</taxon>
        <taxon>Actinomycetota</taxon>
        <taxon>Actinomycetes</taxon>
        <taxon>Micrococcales</taxon>
        <taxon>Brevibacteriaceae</taxon>
        <taxon>Brevibacterium</taxon>
    </lineage>
</organism>
<dbReference type="PROSITE" id="PS50931">
    <property type="entry name" value="HTH_LYSR"/>
    <property type="match status" value="1"/>
</dbReference>
<dbReference type="InterPro" id="IPR005119">
    <property type="entry name" value="LysR_subst-bd"/>
</dbReference>
<gene>
    <name evidence="6" type="ORF">AE0388_0744</name>
</gene>
<evidence type="ECO:0000256" key="1">
    <source>
        <dbReference type="ARBA" id="ARBA00009437"/>
    </source>
</evidence>
<proteinExistence type="inferred from homology"/>
<evidence type="ECO:0000256" key="2">
    <source>
        <dbReference type="ARBA" id="ARBA00023015"/>
    </source>
</evidence>
<dbReference type="PANTHER" id="PTHR30346:SF28">
    <property type="entry name" value="HTH-TYPE TRANSCRIPTIONAL REGULATOR CYNR"/>
    <property type="match status" value="1"/>
</dbReference>
<dbReference type="Gene3D" id="3.40.190.290">
    <property type="match status" value="1"/>
</dbReference>
<evidence type="ECO:0000256" key="4">
    <source>
        <dbReference type="ARBA" id="ARBA00023163"/>
    </source>
</evidence>
<dbReference type="AlphaFoldDB" id="A0A0B9AS22"/>
<comment type="caution">
    <text evidence="6">The sequence shown here is derived from an EMBL/GenBank/DDBJ whole genome shotgun (WGS) entry which is preliminary data.</text>
</comment>
<evidence type="ECO:0000259" key="5">
    <source>
        <dbReference type="PROSITE" id="PS50931"/>
    </source>
</evidence>
<sequence>MYDPNMERSSDARTAPLTALRELVELADQDGHLTEAAAALGIPQSTMSRRIHALERHLGMALTVPRGRAIGLTTAAIDLVGAVRAPLREIDAALVDLAEAADPEHGRIRFGFPLTMGAGEVPDLLAVFNREHPGIRLDLKQAHGAELVADLQRGILDLAIIIPPPPEVSHEVLARQTIIAALPDVHPLAGVRSITLDRLAYEEFIATPASYNLRVLTDHWCQASGFDPEVKIEVTEFSTIREFVGRGMGVALLPPAVRPVDGITEVALDGAEYVREVALCSAVRRPGRVVERLRDFVREYAAAWAIEG</sequence>
<feature type="domain" description="HTH lysR-type" evidence="5">
    <location>
        <begin position="17"/>
        <end position="73"/>
    </location>
</feature>
<keyword evidence="2" id="KW-0805">Transcription regulation</keyword>